<evidence type="ECO:0000256" key="6">
    <source>
        <dbReference type="ARBA" id="ARBA00039033"/>
    </source>
</evidence>
<evidence type="ECO:0000259" key="10">
    <source>
        <dbReference type="Pfam" id="PF02771"/>
    </source>
</evidence>
<keyword evidence="12" id="KW-1185">Reference proteome</keyword>
<dbReference type="PANTHER" id="PTHR42807:SF1">
    <property type="entry name" value="GLUTARYL-COA DEHYDROGENASE, MITOCHONDRIAL"/>
    <property type="match status" value="1"/>
</dbReference>
<evidence type="ECO:0000256" key="3">
    <source>
        <dbReference type="ARBA" id="ARBA00023002"/>
    </source>
</evidence>
<name>A0ABS6SPH6_9SPHN</name>
<organism evidence="11 12">
    <name type="scientific">Erythrobacter ani</name>
    <dbReference type="NCBI Taxonomy" id="2827235"/>
    <lineage>
        <taxon>Bacteria</taxon>
        <taxon>Pseudomonadati</taxon>
        <taxon>Pseudomonadota</taxon>
        <taxon>Alphaproteobacteria</taxon>
        <taxon>Sphingomonadales</taxon>
        <taxon>Erythrobacteraceae</taxon>
        <taxon>Erythrobacter/Porphyrobacter group</taxon>
        <taxon>Erythrobacter</taxon>
    </lineage>
</organism>
<dbReference type="PROSITE" id="PS00073">
    <property type="entry name" value="ACYL_COA_DH_2"/>
    <property type="match status" value="1"/>
</dbReference>
<dbReference type="EMBL" id="JAGSPB010000002">
    <property type="protein sequence ID" value="MBV7266514.1"/>
    <property type="molecule type" value="Genomic_DNA"/>
</dbReference>
<reference evidence="11 12" key="1">
    <citation type="submission" date="2021-04" db="EMBL/GenBank/DDBJ databases">
        <authorList>
            <person name="Pira H."/>
            <person name="Risdian C."/>
            <person name="Wink J."/>
        </authorList>
    </citation>
    <scope>NUCLEOTIDE SEQUENCE [LARGE SCALE GENOMIC DNA]</scope>
    <source>
        <strain evidence="11 12">WH131</strain>
    </source>
</reference>
<dbReference type="PANTHER" id="PTHR42807">
    <property type="entry name" value="GLUTARYL-COA DEHYDROGENASE, MITOCHONDRIAL"/>
    <property type="match status" value="1"/>
</dbReference>
<dbReference type="CDD" id="cd01151">
    <property type="entry name" value="GCD"/>
    <property type="match status" value="1"/>
</dbReference>
<dbReference type="InterPro" id="IPR006091">
    <property type="entry name" value="Acyl-CoA_Oxase/DH_mid-dom"/>
</dbReference>
<comment type="caution">
    <text evidence="11">The sequence shown here is derived from an EMBL/GenBank/DDBJ whole genome shotgun (WGS) entry which is preliminary data.</text>
</comment>
<dbReference type="Proteomes" id="UP000699975">
    <property type="component" value="Unassembled WGS sequence"/>
</dbReference>
<evidence type="ECO:0000256" key="7">
    <source>
        <dbReference type="ARBA" id="ARBA00049493"/>
    </source>
</evidence>
<dbReference type="RefSeq" id="WP_218317632.1">
    <property type="nucleotide sequence ID" value="NZ_JAGSPB010000002.1"/>
</dbReference>
<keyword evidence="1" id="KW-0285">Flavoprotein</keyword>
<evidence type="ECO:0000256" key="2">
    <source>
        <dbReference type="ARBA" id="ARBA00022946"/>
    </source>
</evidence>
<dbReference type="EC" id="1.3.8.6" evidence="6"/>
<accession>A0ABS6SPH6</accession>
<keyword evidence="3" id="KW-0560">Oxidoreductase</keyword>
<dbReference type="PROSITE" id="PS00072">
    <property type="entry name" value="ACYL_COA_DH_1"/>
    <property type="match status" value="1"/>
</dbReference>
<dbReference type="Pfam" id="PF02770">
    <property type="entry name" value="Acyl-CoA_dh_M"/>
    <property type="match status" value="1"/>
</dbReference>
<feature type="domain" description="Acyl-CoA dehydrogenase/oxidase C-terminal" evidence="8">
    <location>
        <begin position="244"/>
        <end position="385"/>
    </location>
</feature>
<comment type="catalytic activity">
    <reaction evidence="7">
        <text>glutaryl-CoA + oxidized [electron-transfer flavoprotein] + 2 H(+) = (2E)-butenoyl-CoA + reduced [electron-transfer flavoprotein] + CO2</text>
        <dbReference type="Rhea" id="RHEA:13389"/>
        <dbReference type="Rhea" id="RHEA-COMP:10685"/>
        <dbReference type="Rhea" id="RHEA-COMP:10686"/>
        <dbReference type="ChEBI" id="CHEBI:15378"/>
        <dbReference type="ChEBI" id="CHEBI:16526"/>
        <dbReference type="ChEBI" id="CHEBI:57332"/>
        <dbReference type="ChEBI" id="CHEBI:57378"/>
        <dbReference type="ChEBI" id="CHEBI:57692"/>
        <dbReference type="ChEBI" id="CHEBI:58307"/>
        <dbReference type="EC" id="1.3.8.6"/>
    </reaction>
</comment>
<evidence type="ECO:0000256" key="1">
    <source>
        <dbReference type="ARBA" id="ARBA00022630"/>
    </source>
</evidence>
<evidence type="ECO:0000259" key="8">
    <source>
        <dbReference type="Pfam" id="PF00441"/>
    </source>
</evidence>
<dbReference type="InterPro" id="IPR009075">
    <property type="entry name" value="AcylCo_DH/oxidase_C"/>
</dbReference>
<comment type="pathway">
    <text evidence="4">Amino-acid metabolism; lysine degradation.</text>
</comment>
<sequence>MVPFNWEDPFDLETQLTEDERMIRDTANAFAQSELQPRVIEAYRNEVSAPELFPLMGQAGLLGATIPEEYGGVGATYVAYGLIAREIERVDSGYRSMASVQSSLVMHPIHAYGSEEQRRKYLPGLASGELIGCFGLTEPDAGSDPAGMKTVARKDGDGYVINGSKTWISNSPFADVFVVWAKSEEHGGGIRGFVLEKGMKGLSAPKIDGKISLRASTTGGIVMEDVKLPADALLPDVQGLKGPFGCLNRARYGISWGAMGAAEFCMHAARQYGLDRKQFDRPLAATQLFQKKLADMMSDIALGLQASLRVGRLMDEGRFAPDMISIVKRNNVGKALDIARQARDMHGGNGISEEYQVIRHMVNLETVNTYEGTHDVHALILGRAITGIAAFG</sequence>
<comment type="pathway">
    <text evidence="5">Amino-acid metabolism; tryptophan metabolism.</text>
</comment>
<feature type="domain" description="Acyl-CoA oxidase/dehydrogenase middle" evidence="9">
    <location>
        <begin position="133"/>
        <end position="226"/>
    </location>
</feature>
<dbReference type="Pfam" id="PF02771">
    <property type="entry name" value="Acyl-CoA_dh_N"/>
    <property type="match status" value="1"/>
</dbReference>
<evidence type="ECO:0000313" key="11">
    <source>
        <dbReference type="EMBL" id="MBV7266514.1"/>
    </source>
</evidence>
<gene>
    <name evidence="11" type="ORF">KCG45_10020</name>
</gene>
<evidence type="ECO:0000259" key="9">
    <source>
        <dbReference type="Pfam" id="PF02770"/>
    </source>
</evidence>
<evidence type="ECO:0000256" key="4">
    <source>
        <dbReference type="ARBA" id="ARBA00037899"/>
    </source>
</evidence>
<protein>
    <recommendedName>
        <fullName evidence="6">glutaryl-CoA dehydrogenase (ETF)</fullName>
        <ecNumber evidence="6">1.3.8.6</ecNumber>
    </recommendedName>
</protein>
<dbReference type="InterPro" id="IPR013786">
    <property type="entry name" value="AcylCoA_DH/ox_N"/>
</dbReference>
<evidence type="ECO:0000256" key="5">
    <source>
        <dbReference type="ARBA" id="ARBA00037927"/>
    </source>
</evidence>
<keyword evidence="2" id="KW-0809">Transit peptide</keyword>
<dbReference type="Pfam" id="PF00441">
    <property type="entry name" value="Acyl-CoA_dh_1"/>
    <property type="match status" value="1"/>
</dbReference>
<dbReference type="InterPro" id="IPR006089">
    <property type="entry name" value="Acyl-CoA_DH_CS"/>
</dbReference>
<evidence type="ECO:0000313" key="12">
    <source>
        <dbReference type="Proteomes" id="UP000699975"/>
    </source>
</evidence>
<proteinExistence type="predicted"/>
<dbReference type="InterPro" id="IPR052033">
    <property type="entry name" value="Glutaryl-CoA_DH_mitochondrial"/>
</dbReference>
<feature type="domain" description="Acyl-CoA dehydrogenase/oxidase N-terminal" evidence="10">
    <location>
        <begin position="17"/>
        <end position="129"/>
    </location>
</feature>